<dbReference type="Proteomes" id="UP000001555">
    <property type="component" value="Unassembled WGS sequence"/>
</dbReference>
<feature type="compositionally biased region" description="Basic and acidic residues" evidence="1">
    <location>
        <begin position="45"/>
        <end position="64"/>
    </location>
</feature>
<reference evidence="3" key="2">
    <citation type="submission" date="2020-05" db="UniProtKB">
        <authorList>
            <consortium name="EnsemblMetazoa"/>
        </authorList>
    </citation>
    <scope>IDENTIFICATION</scope>
    <source>
        <strain evidence="3">wikel</strain>
    </source>
</reference>
<evidence type="ECO:0000313" key="2">
    <source>
        <dbReference type="EMBL" id="EEC01626.1"/>
    </source>
</evidence>
<evidence type="ECO:0000313" key="4">
    <source>
        <dbReference type="Proteomes" id="UP000001555"/>
    </source>
</evidence>
<accession>B7P4V4</accession>
<protein>
    <submittedName>
        <fullName evidence="2 3">Uncharacterized protein</fullName>
    </submittedName>
</protein>
<sequence>MQIWRWEQRAHVPRQASASPCHDVNRPIGTDLVEDFRRAPTAIGGDDRADAAKVGDARIPDTSR</sequence>
<dbReference type="InParanoid" id="B7P4V4"/>
<dbReference type="AlphaFoldDB" id="B7P4V4"/>
<feature type="region of interest" description="Disordered" evidence="1">
    <location>
        <begin position="39"/>
        <end position="64"/>
    </location>
</feature>
<dbReference type="VEuPathDB" id="VectorBase:ISCW000120"/>
<dbReference type="PaxDb" id="6945-B7P4V4"/>
<dbReference type="EMBL" id="ABJB010292789">
    <property type="status" value="NOT_ANNOTATED_CDS"/>
    <property type="molecule type" value="Genomic_DNA"/>
</dbReference>
<dbReference type="VEuPathDB" id="VectorBase:ISCI000120"/>
<name>B7P4V4_IXOSC</name>
<proteinExistence type="predicted"/>
<reference evidence="2 4" key="1">
    <citation type="submission" date="2008-03" db="EMBL/GenBank/DDBJ databases">
        <title>Annotation of Ixodes scapularis.</title>
        <authorList>
            <consortium name="Ixodes scapularis Genome Project Consortium"/>
            <person name="Caler E."/>
            <person name="Hannick L.I."/>
            <person name="Bidwell S."/>
            <person name="Joardar V."/>
            <person name="Thiagarajan M."/>
            <person name="Amedeo P."/>
            <person name="Galinsky K.J."/>
            <person name="Schobel S."/>
            <person name="Inman J."/>
            <person name="Hostetler J."/>
            <person name="Miller J."/>
            <person name="Hammond M."/>
            <person name="Megy K."/>
            <person name="Lawson D."/>
            <person name="Kodira C."/>
            <person name="Sutton G."/>
            <person name="Meyer J."/>
            <person name="Hill C.A."/>
            <person name="Birren B."/>
            <person name="Nene V."/>
            <person name="Collins F."/>
            <person name="Alarcon-Chaidez F."/>
            <person name="Wikel S."/>
            <person name="Strausberg R."/>
        </authorList>
    </citation>
    <scope>NUCLEOTIDE SEQUENCE [LARGE SCALE GENOMIC DNA]</scope>
    <source>
        <strain evidence="4">Wikel</strain>
        <strain evidence="2">Wikel colony</strain>
    </source>
</reference>
<dbReference type="EnsemblMetazoa" id="ISCW000120-RA">
    <property type="protein sequence ID" value="ISCW000120-PA"/>
    <property type="gene ID" value="ISCW000120"/>
</dbReference>
<gene>
    <name evidence="2" type="ORF">IscW_ISCW000120</name>
</gene>
<organism>
    <name type="scientific">Ixodes scapularis</name>
    <name type="common">Black-legged tick</name>
    <name type="synonym">Deer tick</name>
    <dbReference type="NCBI Taxonomy" id="6945"/>
    <lineage>
        <taxon>Eukaryota</taxon>
        <taxon>Metazoa</taxon>
        <taxon>Ecdysozoa</taxon>
        <taxon>Arthropoda</taxon>
        <taxon>Chelicerata</taxon>
        <taxon>Arachnida</taxon>
        <taxon>Acari</taxon>
        <taxon>Parasitiformes</taxon>
        <taxon>Ixodida</taxon>
        <taxon>Ixodoidea</taxon>
        <taxon>Ixodidae</taxon>
        <taxon>Ixodinae</taxon>
        <taxon>Ixodes</taxon>
    </lineage>
</organism>
<evidence type="ECO:0000256" key="1">
    <source>
        <dbReference type="SAM" id="MobiDB-lite"/>
    </source>
</evidence>
<evidence type="ECO:0000313" key="3">
    <source>
        <dbReference type="EnsemblMetazoa" id="ISCW000120-PA"/>
    </source>
</evidence>
<dbReference type="EMBL" id="DS637111">
    <property type="protein sequence ID" value="EEC01626.1"/>
    <property type="molecule type" value="Genomic_DNA"/>
</dbReference>
<keyword evidence="4" id="KW-1185">Reference proteome</keyword>
<dbReference type="HOGENOM" id="CLU_2870063_0_0_1"/>